<comment type="subunit">
    <text evidence="4">Monomer.</text>
</comment>
<dbReference type="GO" id="GO:0009341">
    <property type="term" value="C:beta-galactosidase complex"/>
    <property type="evidence" value="ECO:0007669"/>
    <property type="project" value="InterPro"/>
</dbReference>
<dbReference type="InterPro" id="IPR006104">
    <property type="entry name" value="Glyco_hydro_2_N"/>
</dbReference>
<dbReference type="SUPFAM" id="SSF49303">
    <property type="entry name" value="beta-Galactosidase/glucuronidase domain"/>
    <property type="match status" value="1"/>
</dbReference>
<evidence type="ECO:0000259" key="13">
    <source>
        <dbReference type="Pfam" id="PF02929"/>
    </source>
</evidence>
<feature type="domain" description="Glycoside hydrolase family 2 catalytic" evidence="11">
    <location>
        <begin position="318"/>
        <end position="519"/>
    </location>
</feature>
<comment type="similarity">
    <text evidence="3">Belongs to the glycosyl hydrolase 2 family.</text>
</comment>
<dbReference type="InterPro" id="IPR011013">
    <property type="entry name" value="Gal_mutarotase_sf_dom"/>
</dbReference>
<feature type="domain" description="Glycoside hydrolase family 2 immunoglobulin-like beta-sandwich" evidence="10">
    <location>
        <begin position="205"/>
        <end position="316"/>
    </location>
</feature>
<evidence type="ECO:0000259" key="11">
    <source>
        <dbReference type="Pfam" id="PF02836"/>
    </source>
</evidence>
<keyword evidence="15" id="KW-1185">Reference proteome</keyword>
<dbReference type="Pfam" id="PF02929">
    <property type="entry name" value="Bgal_small_N"/>
    <property type="match status" value="1"/>
</dbReference>
<dbReference type="InterPro" id="IPR006101">
    <property type="entry name" value="Glyco_hydro_2"/>
</dbReference>
<dbReference type="OrthoDB" id="9801077at2"/>
<dbReference type="PRINTS" id="PR00132">
    <property type="entry name" value="GLHYDRLASE2"/>
</dbReference>
<evidence type="ECO:0000256" key="9">
    <source>
        <dbReference type="ARBA" id="ARBA00032230"/>
    </source>
</evidence>
<evidence type="ECO:0000256" key="6">
    <source>
        <dbReference type="ARBA" id="ARBA00022801"/>
    </source>
</evidence>
<dbReference type="Pfam" id="PF02837">
    <property type="entry name" value="Glyco_hydro_2_N"/>
    <property type="match status" value="1"/>
</dbReference>
<dbReference type="SUPFAM" id="SSF49785">
    <property type="entry name" value="Galactose-binding domain-like"/>
    <property type="match status" value="1"/>
</dbReference>
<dbReference type="EC" id="3.2.1.23" evidence="5"/>
<organism evidence="14 15">
    <name type="scientific">Arenibacter nanhaiticus</name>
    <dbReference type="NCBI Taxonomy" id="558155"/>
    <lineage>
        <taxon>Bacteria</taxon>
        <taxon>Pseudomonadati</taxon>
        <taxon>Bacteroidota</taxon>
        <taxon>Flavobacteriia</taxon>
        <taxon>Flavobacteriales</taxon>
        <taxon>Flavobacteriaceae</taxon>
        <taxon>Arenibacter</taxon>
    </lineage>
</organism>
<dbReference type="InterPro" id="IPR036156">
    <property type="entry name" value="Beta-gal/glucu_dom_sf"/>
</dbReference>
<protein>
    <recommendedName>
        <fullName evidence="5">beta-galactosidase</fullName>
        <ecNumber evidence="5">3.2.1.23</ecNumber>
    </recommendedName>
    <alternativeName>
        <fullName evidence="9">Lactase</fullName>
    </alternativeName>
</protein>
<keyword evidence="8" id="KW-0326">Glycosidase</keyword>
<dbReference type="InterPro" id="IPR008979">
    <property type="entry name" value="Galactose-bd-like_sf"/>
</dbReference>
<evidence type="ECO:0000256" key="5">
    <source>
        <dbReference type="ARBA" id="ARBA00012756"/>
    </source>
</evidence>
<dbReference type="GO" id="GO:0030246">
    <property type="term" value="F:carbohydrate binding"/>
    <property type="evidence" value="ECO:0007669"/>
    <property type="project" value="InterPro"/>
</dbReference>
<dbReference type="Gene3D" id="2.70.98.10">
    <property type="match status" value="1"/>
</dbReference>
<feature type="domain" description="Beta galactosidase small chain/" evidence="13">
    <location>
        <begin position="714"/>
        <end position="868"/>
    </location>
</feature>
<dbReference type="PANTHER" id="PTHR46323:SF2">
    <property type="entry name" value="BETA-GALACTOSIDASE"/>
    <property type="match status" value="1"/>
</dbReference>
<comment type="cofactor">
    <cofactor evidence="2">
        <name>Ca(2+)</name>
        <dbReference type="ChEBI" id="CHEBI:29108"/>
    </cofactor>
</comment>
<dbReference type="InterPro" id="IPR004199">
    <property type="entry name" value="B-gal_small/dom_5"/>
</dbReference>
<comment type="catalytic activity">
    <reaction evidence="1">
        <text>Hydrolysis of terminal non-reducing beta-D-galactose residues in beta-D-galactosides.</text>
        <dbReference type="EC" id="3.2.1.23"/>
    </reaction>
</comment>
<evidence type="ECO:0000259" key="12">
    <source>
        <dbReference type="Pfam" id="PF02837"/>
    </source>
</evidence>
<dbReference type="RefSeq" id="WP_072763217.1">
    <property type="nucleotide sequence ID" value="NZ_FQYX01000003.1"/>
</dbReference>
<dbReference type="Gene3D" id="3.20.20.80">
    <property type="entry name" value="Glycosidases"/>
    <property type="match status" value="1"/>
</dbReference>
<proteinExistence type="inferred from homology"/>
<name>A0A1M6CCB4_9FLAO</name>
<dbReference type="SUPFAM" id="SSF51445">
    <property type="entry name" value="(Trans)glycosidases"/>
    <property type="match status" value="1"/>
</dbReference>
<sequence>MKTNKGYHKLSNHKIPLILYVFLLLIITKVKSQGHQHPILQETELEVPRLSPIPTEVQNIKTPVISLNGTWQVALNNNSPIPVEVPGELVMQGHELNIGETAYYQRNIEIPKEWRNKRIFIKFDAVSSHALVKLNGIPIVEHEGSFVPFEAELTNQIKANNNLLEVAVRANTISDVLGCTSQYAAHTVAGILRKVRLFVLPESNISDITITTTFDKKFQNSKLQIKTKIDLLDTDIPDMQLRYTLIDAKGKQKLHKRLSLESTSKDHKNHTISDVIFEVNNPKHWNPENPYLYQLQTELVKNGEILQKNVQNIGFRQVDIKKGEVFVNGHPIKLHGVNRHAVHPLTGRSLTPELERLDAKLFKEANCNYIRTSHYPPSEEFLDAADRLGLFVESEASLTWIQHHASPIWGHWNYQDEKFLPYMLMANIENIQANKKHPSIILWSLANESRWSPLWDKVKQFVKFMDPSRPNAFHDQCWGGFNNAGSTADIANYHYPGINGPAATDTMSRPTLFGEYAHLSTYNRRELLTDPGVRDAYNQPLVTFYDSIYAHRNNLGGAIWSGIDDTFHLPNGKIVGYGPWGPLDGWRRPKPEYFGVKKAYSPIRIINKGFSGEKVQLHVENRYDFTSLEDIKIIAEINGKKHQIKSKIRPRKKGVITIPSKTKVKTLKMTFYDPLGFIAEEEYYDFREEVVIENPKKKTLSYEENQDSYLMRQGEIRYRVSKLTGAINSIAKDDQTIIKEGPLFSVVPMNSEDGGKNNIAGETYQRNISPLQNFPWFIKFATNFDIQKSEEEIKMVIDVTFKEGKGVLEYTFDSKGYFNARYTISEISKQESPYQYGLVMILPKSFDRLAWKRKGDFTLYPDDHIGRNKGTAQLNAVSTSGVAPWGIKPLHSWKEDANELGSNDFRSTKRNILYASLSNEKGSKVTVLSKGDQSSRTWLQEEHIHWLIADYSNNGSEPFYGTPHSEGRISIKDKVLRGEITLMFE</sequence>
<evidence type="ECO:0000256" key="7">
    <source>
        <dbReference type="ARBA" id="ARBA00022837"/>
    </source>
</evidence>
<reference evidence="14 15" key="1">
    <citation type="submission" date="2016-11" db="EMBL/GenBank/DDBJ databases">
        <authorList>
            <person name="Jaros S."/>
            <person name="Januszkiewicz K."/>
            <person name="Wedrychowicz H."/>
        </authorList>
    </citation>
    <scope>NUCLEOTIDE SEQUENCE [LARGE SCALE GENOMIC DNA]</scope>
    <source>
        <strain evidence="14 15">CGMCC 1.8863</strain>
    </source>
</reference>
<dbReference type="STRING" id="558155.SAMN04487911_103156"/>
<accession>A0A1M6CCB4</accession>
<dbReference type="Proteomes" id="UP000184231">
    <property type="component" value="Unassembled WGS sequence"/>
</dbReference>
<keyword evidence="7" id="KW-0106">Calcium</keyword>
<feature type="domain" description="Glycosyl hydrolases family 2 sugar binding" evidence="12">
    <location>
        <begin position="64"/>
        <end position="201"/>
    </location>
</feature>
<dbReference type="InterPro" id="IPR017853">
    <property type="entry name" value="GH"/>
</dbReference>
<evidence type="ECO:0000313" key="15">
    <source>
        <dbReference type="Proteomes" id="UP000184231"/>
    </source>
</evidence>
<dbReference type="SUPFAM" id="SSF74650">
    <property type="entry name" value="Galactose mutarotase-like"/>
    <property type="match status" value="1"/>
</dbReference>
<dbReference type="GO" id="GO:0004565">
    <property type="term" value="F:beta-galactosidase activity"/>
    <property type="evidence" value="ECO:0007669"/>
    <property type="project" value="UniProtKB-EC"/>
</dbReference>
<dbReference type="EMBL" id="FQYX01000003">
    <property type="protein sequence ID" value="SHI58652.1"/>
    <property type="molecule type" value="Genomic_DNA"/>
</dbReference>
<dbReference type="InterPro" id="IPR014718">
    <property type="entry name" value="GH-type_carb-bd"/>
</dbReference>
<keyword evidence="6" id="KW-0378">Hydrolase</keyword>
<dbReference type="InterPro" id="IPR006103">
    <property type="entry name" value="Glyco_hydro_2_cat"/>
</dbReference>
<dbReference type="AlphaFoldDB" id="A0A1M6CCB4"/>
<dbReference type="InterPro" id="IPR050347">
    <property type="entry name" value="Bact_Beta-galactosidase"/>
</dbReference>
<dbReference type="Gene3D" id="2.60.120.260">
    <property type="entry name" value="Galactose-binding domain-like"/>
    <property type="match status" value="1"/>
</dbReference>
<dbReference type="GO" id="GO:0005990">
    <property type="term" value="P:lactose catabolic process"/>
    <property type="evidence" value="ECO:0007669"/>
    <property type="project" value="TreeGrafter"/>
</dbReference>
<evidence type="ECO:0000259" key="10">
    <source>
        <dbReference type="Pfam" id="PF00703"/>
    </source>
</evidence>
<evidence type="ECO:0000256" key="4">
    <source>
        <dbReference type="ARBA" id="ARBA00011245"/>
    </source>
</evidence>
<evidence type="ECO:0000256" key="8">
    <source>
        <dbReference type="ARBA" id="ARBA00023295"/>
    </source>
</evidence>
<dbReference type="InterPro" id="IPR006102">
    <property type="entry name" value="Ig-like_GH2"/>
</dbReference>
<dbReference type="PANTHER" id="PTHR46323">
    <property type="entry name" value="BETA-GALACTOSIDASE"/>
    <property type="match status" value="1"/>
</dbReference>
<dbReference type="Pfam" id="PF02836">
    <property type="entry name" value="Glyco_hydro_2_C"/>
    <property type="match status" value="1"/>
</dbReference>
<evidence type="ECO:0000256" key="3">
    <source>
        <dbReference type="ARBA" id="ARBA00007401"/>
    </source>
</evidence>
<evidence type="ECO:0000256" key="1">
    <source>
        <dbReference type="ARBA" id="ARBA00001412"/>
    </source>
</evidence>
<dbReference type="Pfam" id="PF00703">
    <property type="entry name" value="Glyco_hydro_2"/>
    <property type="match status" value="1"/>
</dbReference>
<dbReference type="InterPro" id="IPR013783">
    <property type="entry name" value="Ig-like_fold"/>
</dbReference>
<evidence type="ECO:0000313" key="14">
    <source>
        <dbReference type="EMBL" id="SHI58652.1"/>
    </source>
</evidence>
<gene>
    <name evidence="14" type="ORF">SAMN04487911_103156</name>
</gene>
<evidence type="ECO:0000256" key="2">
    <source>
        <dbReference type="ARBA" id="ARBA00001913"/>
    </source>
</evidence>
<dbReference type="Gene3D" id="2.60.40.10">
    <property type="entry name" value="Immunoglobulins"/>
    <property type="match status" value="1"/>
</dbReference>